<keyword evidence="9 11" id="KW-0808">Transferase</keyword>
<dbReference type="NCBIfam" id="TIGR01090">
    <property type="entry name" value="apt"/>
    <property type="match status" value="1"/>
</dbReference>
<protein>
    <recommendedName>
        <fullName evidence="6 11">Adenine phosphoribosyltransferase</fullName>
        <shortName evidence="11">APRT</shortName>
        <ecNumber evidence="6 11">2.4.2.7</ecNumber>
    </recommendedName>
</protein>
<dbReference type="GO" id="GO:0006166">
    <property type="term" value="P:purine ribonucleoside salvage"/>
    <property type="evidence" value="ECO:0007669"/>
    <property type="project" value="UniProtKB-UniRule"/>
</dbReference>
<dbReference type="GO" id="GO:0003999">
    <property type="term" value="F:adenine phosphoribosyltransferase activity"/>
    <property type="evidence" value="ECO:0007669"/>
    <property type="project" value="UniProtKB-UniRule"/>
</dbReference>
<dbReference type="Proteomes" id="UP000198575">
    <property type="component" value="Unassembled WGS sequence"/>
</dbReference>
<dbReference type="InterPro" id="IPR005764">
    <property type="entry name" value="Ade_phspho_trans"/>
</dbReference>
<evidence type="ECO:0000256" key="1">
    <source>
        <dbReference type="ARBA" id="ARBA00000868"/>
    </source>
</evidence>
<evidence type="ECO:0000256" key="7">
    <source>
        <dbReference type="ARBA" id="ARBA00022490"/>
    </source>
</evidence>
<evidence type="ECO:0000256" key="10">
    <source>
        <dbReference type="ARBA" id="ARBA00022726"/>
    </source>
</evidence>
<dbReference type="InterPro" id="IPR000836">
    <property type="entry name" value="PRTase_dom"/>
</dbReference>
<evidence type="ECO:0000256" key="6">
    <source>
        <dbReference type="ARBA" id="ARBA00011893"/>
    </source>
</evidence>
<dbReference type="RefSeq" id="WP_092409040.1">
    <property type="nucleotide sequence ID" value="NZ_FOVF01000022.1"/>
</dbReference>
<dbReference type="HAMAP" id="MF_00004">
    <property type="entry name" value="Aden_phosphoribosyltr"/>
    <property type="match status" value="1"/>
</dbReference>
<dbReference type="EMBL" id="FOVF01000022">
    <property type="protein sequence ID" value="SFN45148.1"/>
    <property type="molecule type" value="Genomic_DNA"/>
</dbReference>
<evidence type="ECO:0000256" key="3">
    <source>
        <dbReference type="ARBA" id="ARBA00004659"/>
    </source>
</evidence>
<dbReference type="AlphaFoldDB" id="A0A1I4Z4M2"/>
<comment type="subunit">
    <text evidence="5 11">Homodimer.</text>
</comment>
<keyword evidence="14" id="KW-1185">Reference proteome</keyword>
<comment type="subcellular location">
    <subcellularLocation>
        <location evidence="2 11">Cytoplasm</location>
    </subcellularLocation>
</comment>
<evidence type="ECO:0000313" key="14">
    <source>
        <dbReference type="Proteomes" id="UP000198575"/>
    </source>
</evidence>
<organism evidence="13 14">
    <name type="scientific">Dokdonella immobilis</name>
    <dbReference type="NCBI Taxonomy" id="578942"/>
    <lineage>
        <taxon>Bacteria</taxon>
        <taxon>Pseudomonadati</taxon>
        <taxon>Pseudomonadota</taxon>
        <taxon>Gammaproteobacteria</taxon>
        <taxon>Lysobacterales</taxon>
        <taxon>Rhodanobacteraceae</taxon>
        <taxon>Dokdonella</taxon>
    </lineage>
</organism>
<dbReference type="InterPro" id="IPR029057">
    <property type="entry name" value="PRTase-like"/>
</dbReference>
<gene>
    <name evidence="11" type="primary">apt</name>
    <name evidence="13" type="ORF">SAMN05216289_12250</name>
</gene>
<proteinExistence type="inferred from homology"/>
<comment type="catalytic activity">
    <reaction evidence="1 11">
        <text>AMP + diphosphate = 5-phospho-alpha-D-ribose 1-diphosphate + adenine</text>
        <dbReference type="Rhea" id="RHEA:16609"/>
        <dbReference type="ChEBI" id="CHEBI:16708"/>
        <dbReference type="ChEBI" id="CHEBI:33019"/>
        <dbReference type="ChEBI" id="CHEBI:58017"/>
        <dbReference type="ChEBI" id="CHEBI:456215"/>
        <dbReference type="EC" id="2.4.2.7"/>
    </reaction>
</comment>
<dbReference type="PANTHER" id="PTHR11776:SF7">
    <property type="entry name" value="PHOSPHORIBOSYLTRANSFERASE DOMAIN-CONTAINING PROTEIN"/>
    <property type="match status" value="1"/>
</dbReference>
<dbReference type="OrthoDB" id="9803963at2"/>
<evidence type="ECO:0000259" key="12">
    <source>
        <dbReference type="Pfam" id="PF00156"/>
    </source>
</evidence>
<keyword evidence="7 11" id="KW-0963">Cytoplasm</keyword>
<accession>A0A1I4Z4M2</accession>
<dbReference type="Gene3D" id="3.40.50.2020">
    <property type="match status" value="1"/>
</dbReference>
<comment type="similarity">
    <text evidence="4 11">Belongs to the purine/pyrimidine phosphoribosyltransferase family.</text>
</comment>
<comment type="function">
    <text evidence="11">Catalyzes a salvage reaction resulting in the formation of AMP, that is energically less costly than de novo synthesis.</text>
</comment>
<feature type="domain" description="Phosphoribosyltransferase" evidence="12">
    <location>
        <begin position="35"/>
        <end position="149"/>
    </location>
</feature>
<dbReference type="STRING" id="578942.SAMN05216289_12250"/>
<keyword evidence="10 11" id="KW-0660">Purine salvage</keyword>
<dbReference type="Pfam" id="PF00156">
    <property type="entry name" value="Pribosyltran"/>
    <property type="match status" value="1"/>
</dbReference>
<evidence type="ECO:0000313" key="13">
    <source>
        <dbReference type="EMBL" id="SFN45148.1"/>
    </source>
</evidence>
<evidence type="ECO:0000256" key="5">
    <source>
        <dbReference type="ARBA" id="ARBA00011738"/>
    </source>
</evidence>
<dbReference type="UniPathway" id="UPA00588">
    <property type="reaction ID" value="UER00646"/>
</dbReference>
<comment type="pathway">
    <text evidence="3 11">Purine metabolism; AMP biosynthesis via salvage pathway; AMP from adenine: step 1/1.</text>
</comment>
<dbReference type="GO" id="GO:0005737">
    <property type="term" value="C:cytoplasm"/>
    <property type="evidence" value="ECO:0007669"/>
    <property type="project" value="UniProtKB-SubCell"/>
</dbReference>
<reference evidence="13 14" key="1">
    <citation type="submission" date="2016-10" db="EMBL/GenBank/DDBJ databases">
        <authorList>
            <person name="de Groot N.N."/>
        </authorList>
    </citation>
    <scope>NUCLEOTIDE SEQUENCE [LARGE SCALE GENOMIC DNA]</scope>
    <source>
        <strain evidence="13 14">CGMCC 1.7659</strain>
    </source>
</reference>
<dbReference type="EC" id="2.4.2.7" evidence="6 11"/>
<dbReference type="PANTHER" id="PTHR11776">
    <property type="entry name" value="ADENINE PHOSPHORIBOSYLTRANSFERASE"/>
    <property type="match status" value="1"/>
</dbReference>
<evidence type="ECO:0000256" key="8">
    <source>
        <dbReference type="ARBA" id="ARBA00022676"/>
    </source>
</evidence>
<evidence type="ECO:0000256" key="2">
    <source>
        <dbReference type="ARBA" id="ARBA00004496"/>
    </source>
</evidence>
<sequence>MSIAHWVRDIEDFPRAGVGFKDLTPLLANAGPFAESIRLLAAPFRDQRVDCVCGIEARGFIFGAAVATALGCGFVPLRKPGKLPAAKIGIDYALEYGTDRLEMHADAVCPGTRVLIVDDVLATGGTLAAAGELVARTEAEIVGAAVVIEIAALAGRTRWLWPAPLHALIVYGQD</sequence>
<evidence type="ECO:0000256" key="4">
    <source>
        <dbReference type="ARBA" id="ARBA00008391"/>
    </source>
</evidence>
<dbReference type="GO" id="GO:0006168">
    <property type="term" value="P:adenine salvage"/>
    <property type="evidence" value="ECO:0007669"/>
    <property type="project" value="InterPro"/>
</dbReference>
<dbReference type="NCBIfam" id="NF002634">
    <property type="entry name" value="PRK02304.1-3"/>
    <property type="match status" value="1"/>
</dbReference>
<dbReference type="InterPro" id="IPR050120">
    <property type="entry name" value="Adenine_PRTase"/>
</dbReference>
<dbReference type="CDD" id="cd06223">
    <property type="entry name" value="PRTases_typeI"/>
    <property type="match status" value="1"/>
</dbReference>
<evidence type="ECO:0000256" key="11">
    <source>
        <dbReference type="HAMAP-Rule" id="MF_00004"/>
    </source>
</evidence>
<keyword evidence="8 11" id="KW-0328">Glycosyltransferase</keyword>
<name>A0A1I4Z4M2_9GAMM</name>
<dbReference type="GO" id="GO:0044209">
    <property type="term" value="P:AMP salvage"/>
    <property type="evidence" value="ECO:0007669"/>
    <property type="project" value="UniProtKB-UniRule"/>
</dbReference>
<evidence type="ECO:0000256" key="9">
    <source>
        <dbReference type="ARBA" id="ARBA00022679"/>
    </source>
</evidence>
<dbReference type="NCBIfam" id="NF002636">
    <property type="entry name" value="PRK02304.1-5"/>
    <property type="match status" value="1"/>
</dbReference>
<dbReference type="SUPFAM" id="SSF53271">
    <property type="entry name" value="PRTase-like"/>
    <property type="match status" value="1"/>
</dbReference>
<dbReference type="FunFam" id="3.40.50.2020:FF:000021">
    <property type="entry name" value="Adenine phosphoribosyltransferase"/>
    <property type="match status" value="1"/>
</dbReference>